<keyword evidence="4" id="KW-0378">Hydrolase</keyword>
<dbReference type="Gene3D" id="2.10.220.10">
    <property type="entry name" value="Hormone Receptor, Insulin-like Growth Factor Receptor 1, Chain A, domain 2"/>
    <property type="match status" value="2"/>
</dbReference>
<keyword evidence="7" id="KW-0325">Glycoprotein</keyword>
<dbReference type="GO" id="GO:0016485">
    <property type="term" value="P:protein processing"/>
    <property type="evidence" value="ECO:0007669"/>
    <property type="project" value="TreeGrafter"/>
</dbReference>
<dbReference type="SUPFAM" id="SSF49785">
    <property type="entry name" value="Galactose-binding domain-like"/>
    <property type="match status" value="1"/>
</dbReference>
<sequence length="321" mass="36039">VSHLYGFGLMDAEAMVKEAETWKQVPPQHVCEENVVQTDRNISPERVLRSVFKSSGCSTQRLQWVVYLEHVVVRVTITHPHRGDLSVTLTSPSGTRSQLLTNRPNDHSNEGFLKWEFMTTHCWGERPTGDWILDISYGNCVRECPNGFNGDEDSQECEECHSDCRTCSGPEDSDCDSCVDGFMLDNGCIVVCPDGFLEDTDQDICERCHADCELCDGPEPNNCDACSDPDHTLYRASVSRTCERCDESCAECLQAGAEVCVSCREGIVFIRKQGRCVSSCPDVYYHDTHHKTCEACHPSCTTCTGTVWNKLHMTKYFRQTS</sequence>
<name>A0A8C2DGZ8_CYPCA</name>
<evidence type="ECO:0000256" key="7">
    <source>
        <dbReference type="ARBA" id="ARBA00023180"/>
    </source>
</evidence>
<keyword evidence="5" id="KW-0720">Serine protease</keyword>
<dbReference type="PANTHER" id="PTHR42884:SF30">
    <property type="entry name" value="PROPROTEIN CONVERTASE SUBTILISIN_KEXIN TYPE 5"/>
    <property type="match status" value="1"/>
</dbReference>
<dbReference type="SUPFAM" id="SSF57184">
    <property type="entry name" value="Growth factor receptor domain"/>
    <property type="match status" value="2"/>
</dbReference>
<evidence type="ECO:0000256" key="3">
    <source>
        <dbReference type="ARBA" id="ARBA00022729"/>
    </source>
</evidence>
<proteinExistence type="predicted"/>
<keyword evidence="3" id="KW-0732">Signal</keyword>
<dbReference type="Proteomes" id="UP000694701">
    <property type="component" value="Unplaced"/>
</dbReference>
<dbReference type="PROSITE" id="PS51829">
    <property type="entry name" value="P_HOMO_B"/>
    <property type="match status" value="1"/>
</dbReference>
<dbReference type="SMART" id="SM00261">
    <property type="entry name" value="FU"/>
    <property type="match status" value="4"/>
</dbReference>
<evidence type="ECO:0000256" key="5">
    <source>
        <dbReference type="ARBA" id="ARBA00022825"/>
    </source>
</evidence>
<evidence type="ECO:0000313" key="10">
    <source>
        <dbReference type="Proteomes" id="UP000694701"/>
    </source>
</evidence>
<keyword evidence="1" id="KW-0645">Protease</keyword>
<dbReference type="GO" id="GO:0000139">
    <property type="term" value="C:Golgi membrane"/>
    <property type="evidence" value="ECO:0007669"/>
    <property type="project" value="TreeGrafter"/>
</dbReference>
<evidence type="ECO:0000256" key="2">
    <source>
        <dbReference type="ARBA" id="ARBA00022685"/>
    </source>
</evidence>
<evidence type="ECO:0000313" key="9">
    <source>
        <dbReference type="Ensembl" id="ENSCCRP00020023216.1"/>
    </source>
</evidence>
<evidence type="ECO:0000256" key="6">
    <source>
        <dbReference type="ARBA" id="ARBA00023145"/>
    </source>
</evidence>
<dbReference type="Ensembl" id="ENSCCRT00020025476.1">
    <property type="protein sequence ID" value="ENSCCRP00020023216.1"/>
    <property type="gene ID" value="ENSCCRG00020010788.1"/>
</dbReference>
<organism evidence="9 10">
    <name type="scientific">Cyprinus carpio</name>
    <name type="common">Common carp</name>
    <dbReference type="NCBI Taxonomy" id="7962"/>
    <lineage>
        <taxon>Eukaryota</taxon>
        <taxon>Metazoa</taxon>
        <taxon>Chordata</taxon>
        <taxon>Craniata</taxon>
        <taxon>Vertebrata</taxon>
        <taxon>Euteleostomi</taxon>
        <taxon>Actinopterygii</taxon>
        <taxon>Neopterygii</taxon>
        <taxon>Teleostei</taxon>
        <taxon>Ostariophysi</taxon>
        <taxon>Cypriniformes</taxon>
        <taxon>Cyprinidae</taxon>
        <taxon>Cyprininae</taxon>
        <taxon>Cyprinus</taxon>
    </lineage>
</organism>
<evidence type="ECO:0000256" key="4">
    <source>
        <dbReference type="ARBA" id="ARBA00022801"/>
    </source>
</evidence>
<dbReference type="InterPro" id="IPR009030">
    <property type="entry name" value="Growth_fac_rcpt_cys_sf"/>
</dbReference>
<dbReference type="InterPro" id="IPR008979">
    <property type="entry name" value="Galactose-bd-like_sf"/>
</dbReference>
<keyword evidence="6" id="KW-0865">Zymogen</keyword>
<protein>
    <recommendedName>
        <fullName evidence="8">P/Homo B domain-containing protein</fullName>
    </recommendedName>
</protein>
<accession>A0A8C2DGZ8</accession>
<evidence type="ECO:0000256" key="1">
    <source>
        <dbReference type="ARBA" id="ARBA00022670"/>
    </source>
</evidence>
<dbReference type="PANTHER" id="PTHR42884">
    <property type="entry name" value="PROPROTEIN CONVERTASE SUBTILISIN/KEXIN-RELATED"/>
    <property type="match status" value="1"/>
</dbReference>
<dbReference type="GO" id="GO:0004252">
    <property type="term" value="F:serine-type endopeptidase activity"/>
    <property type="evidence" value="ECO:0007669"/>
    <property type="project" value="InterPro"/>
</dbReference>
<evidence type="ECO:0000259" key="8">
    <source>
        <dbReference type="PROSITE" id="PS51829"/>
    </source>
</evidence>
<dbReference type="AlphaFoldDB" id="A0A8C2DGZ8"/>
<dbReference type="GO" id="GO:0005802">
    <property type="term" value="C:trans-Golgi network"/>
    <property type="evidence" value="ECO:0007669"/>
    <property type="project" value="TreeGrafter"/>
</dbReference>
<dbReference type="FunFam" id="2.60.120.260:FF:000006">
    <property type="entry name" value="Proprotein convertase subtilisin/kexin type 5"/>
    <property type="match status" value="1"/>
</dbReference>
<dbReference type="CDD" id="cd00064">
    <property type="entry name" value="FU"/>
    <property type="match status" value="2"/>
</dbReference>
<dbReference type="Pfam" id="PF01483">
    <property type="entry name" value="P_proprotein"/>
    <property type="match status" value="1"/>
</dbReference>
<reference evidence="9" key="1">
    <citation type="submission" date="2025-08" db="UniProtKB">
        <authorList>
            <consortium name="Ensembl"/>
        </authorList>
    </citation>
    <scope>IDENTIFICATION</scope>
</reference>
<dbReference type="InterPro" id="IPR006212">
    <property type="entry name" value="Furin_repeat"/>
</dbReference>
<feature type="domain" description="P/Homo B" evidence="8">
    <location>
        <begin position="24"/>
        <end position="166"/>
    </location>
</feature>
<dbReference type="Gene3D" id="2.60.120.260">
    <property type="entry name" value="Galactose-binding domain-like"/>
    <property type="match status" value="1"/>
</dbReference>
<dbReference type="InterPro" id="IPR002884">
    <property type="entry name" value="P_dom"/>
</dbReference>
<keyword evidence="2" id="KW-0165">Cleavage on pair of basic residues</keyword>